<dbReference type="Pfam" id="PF12044">
    <property type="entry name" value="Metallopep"/>
    <property type="match status" value="1"/>
</dbReference>
<feature type="compositionally biased region" description="Basic and acidic residues" evidence="1">
    <location>
        <begin position="456"/>
        <end position="473"/>
    </location>
</feature>
<feature type="compositionally biased region" description="Polar residues" evidence="1">
    <location>
        <begin position="443"/>
        <end position="455"/>
    </location>
</feature>
<dbReference type="InParanoid" id="A0A6L2PQW7"/>
<comment type="caution">
    <text evidence="2">The sequence shown here is derived from an EMBL/GenBank/DDBJ whole genome shotgun (WGS) entry which is preliminary data.</text>
</comment>
<dbReference type="PANTHER" id="PTHR21054:SF2">
    <property type="entry name" value="MIP04191P"/>
    <property type="match status" value="1"/>
</dbReference>
<organism evidence="2 3">
    <name type="scientific">Coptotermes formosanus</name>
    <name type="common">Formosan subterranean termite</name>
    <dbReference type="NCBI Taxonomy" id="36987"/>
    <lineage>
        <taxon>Eukaryota</taxon>
        <taxon>Metazoa</taxon>
        <taxon>Ecdysozoa</taxon>
        <taxon>Arthropoda</taxon>
        <taxon>Hexapoda</taxon>
        <taxon>Insecta</taxon>
        <taxon>Pterygota</taxon>
        <taxon>Neoptera</taxon>
        <taxon>Polyneoptera</taxon>
        <taxon>Dictyoptera</taxon>
        <taxon>Blattodea</taxon>
        <taxon>Blattoidea</taxon>
        <taxon>Termitoidae</taxon>
        <taxon>Rhinotermitidae</taxon>
        <taxon>Coptotermes</taxon>
    </lineage>
</organism>
<proteinExistence type="predicted"/>
<gene>
    <name evidence="2" type="ORF">Cfor_03467</name>
</gene>
<feature type="region of interest" description="Disordered" evidence="1">
    <location>
        <begin position="443"/>
        <end position="492"/>
    </location>
</feature>
<dbReference type="InterPro" id="IPR053002">
    <property type="entry name" value="Metalloproteinase_M10B"/>
</dbReference>
<dbReference type="PANTHER" id="PTHR21054">
    <property type="entry name" value="ZINC METALLOPROTEINASE-RELATED"/>
    <property type="match status" value="1"/>
</dbReference>
<dbReference type="SUPFAM" id="SSF55486">
    <property type="entry name" value="Metalloproteases ('zincins'), catalytic domain"/>
    <property type="match status" value="1"/>
</dbReference>
<reference evidence="3" key="1">
    <citation type="submission" date="2020-01" db="EMBL/GenBank/DDBJ databases">
        <title>Draft genome sequence of the Termite Coptotermes fromosanus.</title>
        <authorList>
            <person name="Itakura S."/>
            <person name="Yosikawa Y."/>
            <person name="Umezawa K."/>
        </authorList>
    </citation>
    <scope>NUCLEOTIDE SEQUENCE [LARGE SCALE GENOMIC DNA]</scope>
</reference>
<evidence type="ECO:0000313" key="2">
    <source>
        <dbReference type="EMBL" id="GFG33572.1"/>
    </source>
</evidence>
<dbReference type="Proteomes" id="UP000502823">
    <property type="component" value="Unassembled WGS sequence"/>
</dbReference>
<keyword evidence="3" id="KW-1185">Reference proteome</keyword>
<feature type="compositionally biased region" description="Low complexity" evidence="1">
    <location>
        <begin position="483"/>
        <end position="492"/>
    </location>
</feature>
<evidence type="ECO:0000313" key="3">
    <source>
        <dbReference type="Proteomes" id="UP000502823"/>
    </source>
</evidence>
<dbReference type="OrthoDB" id="74460at2759"/>
<accession>A0A6L2PQW7</accession>
<name>A0A6L2PQW7_COPFO</name>
<dbReference type="InterPro" id="IPR021917">
    <property type="entry name" value="Unchr_Zn-peptidase-like"/>
</dbReference>
<dbReference type="EMBL" id="BLKM01000436">
    <property type="protein sequence ID" value="GFG33572.1"/>
    <property type="molecule type" value="Genomic_DNA"/>
</dbReference>
<evidence type="ECO:0000256" key="1">
    <source>
        <dbReference type="SAM" id="MobiDB-lite"/>
    </source>
</evidence>
<protein>
    <submittedName>
        <fullName evidence="2">Uncharacterized protein</fullName>
    </submittedName>
</protein>
<sequence length="617" mass="69433">MKNEMAVSGPRMARHLHEIRRTAQKLSQNSWCRCDGKCHEMVVPVICVYVGCRTLVQPSMESCQRNDHSITVSNIEYGETLCYSLPLIKGHIFTKNGNKCFNCSTGKIMLYHYNDGGYLVSATEWPVINCEFKCLVSLLLETNVIILEYGDIQFELTVEYRPRRTVLRVTPVYIICQGHDGLFQAPTGVDNTVPSACERIALGARLIQSLTAEKLYESKMGRKTFQLEYDLNRSGPECIVFRSQLPVAKARKMDPRELWGHFGCELMMSPLGSKDRKFLAFLSCTHYELPKNKELPRTHEDMLAALEAHVALGGGGLAILGSACLHTWPCHVNEIIPRFLDITRVDTRYFMDDSCYRGTYGGCFATTLGSACHELGHTFDLGHTPDGIMGRGFDNVNLVFTVQPCQDNERNSDSGNRYVSSPVYKKLAHHSTVTITKVLNVSHTMPSPINRPQNKVQRDIRALPSSSERHTSDTSDSCDSNRNRVQINNSNNVEHAGSQYSLQIPTMFKIEKDCIHWSKNCGAFLSFHRWFNEENRTHELSAAIRYDQHQNVVSSPVGVRVVEIRDESGFVLSSWQFLESQGVEEFALPPDALSGAEKPLSLIAEDSMGNIIKCHHV</sequence>
<dbReference type="AlphaFoldDB" id="A0A6L2PQW7"/>